<dbReference type="GO" id="GO:0003677">
    <property type="term" value="F:DNA binding"/>
    <property type="evidence" value="ECO:0007669"/>
    <property type="project" value="UniProtKB-KW"/>
</dbReference>
<proteinExistence type="predicted"/>
<dbReference type="OrthoDB" id="5242095at2"/>
<dbReference type="InterPro" id="IPR047057">
    <property type="entry name" value="MerR_fam"/>
</dbReference>
<dbReference type="EMBL" id="FMIA01000002">
    <property type="protein sequence ID" value="SCL58308.1"/>
    <property type="molecule type" value="Genomic_DNA"/>
</dbReference>
<dbReference type="SMART" id="SM00422">
    <property type="entry name" value="HTH_MERR"/>
    <property type="match status" value="1"/>
</dbReference>
<accession>A0A1C6UWD7</accession>
<dbReference type="PANTHER" id="PTHR30204">
    <property type="entry name" value="REDOX-CYCLING DRUG-SENSING TRANSCRIPTIONAL ACTIVATOR SOXR"/>
    <property type="match status" value="1"/>
</dbReference>
<protein>
    <submittedName>
        <fullName evidence="3">DNA-binding transcriptional regulator, MerR family</fullName>
    </submittedName>
</protein>
<dbReference type="InterPro" id="IPR009061">
    <property type="entry name" value="DNA-bd_dom_put_sf"/>
</dbReference>
<keyword evidence="1 3" id="KW-0238">DNA-binding</keyword>
<reference evidence="3 4" key="1">
    <citation type="submission" date="2016-06" db="EMBL/GenBank/DDBJ databases">
        <authorList>
            <person name="Kjaerup R.B."/>
            <person name="Dalgaard T.S."/>
            <person name="Juul-Madsen H.R."/>
        </authorList>
    </citation>
    <scope>NUCLEOTIDE SEQUENCE [LARGE SCALE GENOMIC DNA]</scope>
    <source>
        <strain evidence="3 4">DSM 45577</strain>
    </source>
</reference>
<dbReference type="SUPFAM" id="SSF46955">
    <property type="entry name" value="Putative DNA-binding domain"/>
    <property type="match status" value="1"/>
</dbReference>
<evidence type="ECO:0000259" key="2">
    <source>
        <dbReference type="PROSITE" id="PS50937"/>
    </source>
</evidence>
<evidence type="ECO:0000256" key="1">
    <source>
        <dbReference type="ARBA" id="ARBA00023125"/>
    </source>
</evidence>
<dbReference type="STRING" id="683228.GA0070617_3780"/>
<dbReference type="InterPro" id="IPR000551">
    <property type="entry name" value="MerR-type_HTH_dom"/>
</dbReference>
<evidence type="ECO:0000313" key="4">
    <source>
        <dbReference type="Proteomes" id="UP000198937"/>
    </source>
</evidence>
<sequence length="133" mass="15161">MSRRSGFTEPTLRYYERVGLLGVVDRDPASGHRRYEEGTVGRVMALACLRSSGMTVDGMREYVELLGRGDEAAEELQELFTERAGQLAAEIARLRLRHEYLDLKARRWQARLDGDHAAETAAVERIKKILREL</sequence>
<dbReference type="PANTHER" id="PTHR30204:SF98">
    <property type="entry name" value="HTH-TYPE TRANSCRIPTIONAL REGULATOR ADHR"/>
    <property type="match status" value="1"/>
</dbReference>
<dbReference type="Proteomes" id="UP000198937">
    <property type="component" value="Unassembled WGS sequence"/>
</dbReference>
<feature type="domain" description="HTH merR-type" evidence="2">
    <location>
        <begin position="1"/>
        <end position="65"/>
    </location>
</feature>
<name>A0A1C6UWD7_9ACTN</name>
<dbReference type="Pfam" id="PF13411">
    <property type="entry name" value="MerR_1"/>
    <property type="match status" value="1"/>
</dbReference>
<dbReference type="GO" id="GO:0003700">
    <property type="term" value="F:DNA-binding transcription factor activity"/>
    <property type="evidence" value="ECO:0007669"/>
    <property type="project" value="InterPro"/>
</dbReference>
<keyword evidence="4" id="KW-1185">Reference proteome</keyword>
<organism evidence="3 4">
    <name type="scientific">Micromonospora yangpuensis</name>
    <dbReference type="NCBI Taxonomy" id="683228"/>
    <lineage>
        <taxon>Bacteria</taxon>
        <taxon>Bacillati</taxon>
        <taxon>Actinomycetota</taxon>
        <taxon>Actinomycetes</taxon>
        <taxon>Micromonosporales</taxon>
        <taxon>Micromonosporaceae</taxon>
        <taxon>Micromonospora</taxon>
    </lineage>
</organism>
<dbReference type="AlphaFoldDB" id="A0A1C6UWD7"/>
<gene>
    <name evidence="3" type="ORF">GA0070617_3780</name>
</gene>
<dbReference type="Gene3D" id="1.10.1660.10">
    <property type="match status" value="1"/>
</dbReference>
<dbReference type="PROSITE" id="PS50937">
    <property type="entry name" value="HTH_MERR_2"/>
    <property type="match status" value="1"/>
</dbReference>
<evidence type="ECO:0000313" key="3">
    <source>
        <dbReference type="EMBL" id="SCL58308.1"/>
    </source>
</evidence>